<dbReference type="Proteomes" id="UP000823561">
    <property type="component" value="Chromosome 3"/>
</dbReference>
<dbReference type="Gene3D" id="2.20.110.10">
    <property type="entry name" value="Histone H3 K4-specific methyltransferase SET7/9 N-terminal domain"/>
    <property type="match status" value="3"/>
</dbReference>
<keyword evidence="6" id="KW-1185">Reference proteome</keyword>
<organism evidence="5 6">
    <name type="scientific">Alosa alosa</name>
    <name type="common">allis shad</name>
    <dbReference type="NCBI Taxonomy" id="278164"/>
    <lineage>
        <taxon>Eukaryota</taxon>
        <taxon>Metazoa</taxon>
        <taxon>Chordata</taxon>
        <taxon>Craniata</taxon>
        <taxon>Vertebrata</taxon>
        <taxon>Euteleostomi</taxon>
        <taxon>Actinopterygii</taxon>
        <taxon>Neopterygii</taxon>
        <taxon>Teleostei</taxon>
        <taxon>Clupei</taxon>
        <taxon>Clupeiformes</taxon>
        <taxon>Clupeoidei</taxon>
        <taxon>Clupeidae</taxon>
        <taxon>Alosa</taxon>
    </lineage>
</organism>
<evidence type="ECO:0000313" key="6">
    <source>
        <dbReference type="Proteomes" id="UP000823561"/>
    </source>
</evidence>
<dbReference type="InterPro" id="IPR035899">
    <property type="entry name" value="DBL_dom_sf"/>
</dbReference>
<dbReference type="InterPro" id="IPR001849">
    <property type="entry name" value="PH_domain"/>
</dbReference>
<dbReference type="InterPro" id="IPR003409">
    <property type="entry name" value="MORN"/>
</dbReference>
<keyword evidence="1" id="KW-0677">Repeat</keyword>
<dbReference type="GO" id="GO:0005737">
    <property type="term" value="C:cytoplasm"/>
    <property type="evidence" value="ECO:0007669"/>
    <property type="project" value="TreeGrafter"/>
</dbReference>
<feature type="region of interest" description="Disordered" evidence="3">
    <location>
        <begin position="313"/>
        <end position="365"/>
    </location>
</feature>
<dbReference type="InterPro" id="IPR057248">
    <property type="entry name" value="Alsin-like_PH"/>
</dbReference>
<name>A0AAV6H6L5_9TELE</name>
<feature type="repeat" description="RCC1" evidence="2">
    <location>
        <begin position="60"/>
        <end position="108"/>
    </location>
</feature>
<dbReference type="PANTHER" id="PTHR46089">
    <property type="entry name" value="ALSIN HOMOLOG"/>
    <property type="match status" value="1"/>
</dbReference>
<dbReference type="Gene3D" id="2.30.29.30">
    <property type="entry name" value="Pleckstrin-homology domain (PH domain)/Phosphotyrosine-binding domain (PTB)"/>
    <property type="match status" value="1"/>
</dbReference>
<dbReference type="PANTHER" id="PTHR46089:SF3">
    <property type="entry name" value="ALSIN"/>
    <property type="match status" value="1"/>
</dbReference>
<dbReference type="InterPro" id="IPR051984">
    <property type="entry name" value="Alsin"/>
</dbReference>
<evidence type="ECO:0000256" key="3">
    <source>
        <dbReference type="SAM" id="MobiDB-lite"/>
    </source>
</evidence>
<reference evidence="5" key="1">
    <citation type="submission" date="2020-10" db="EMBL/GenBank/DDBJ databases">
        <title>Chromosome-scale genome assembly of the Allis shad, Alosa alosa.</title>
        <authorList>
            <person name="Margot Z."/>
            <person name="Christophe K."/>
            <person name="Cabau C."/>
            <person name="Louis A."/>
            <person name="Berthelot C."/>
            <person name="Parey E."/>
            <person name="Roest Crollius H."/>
            <person name="Montfort J."/>
            <person name="Robinson-Rechavi M."/>
            <person name="Bucao C."/>
            <person name="Bouchez O."/>
            <person name="Gislard M."/>
            <person name="Lluch J."/>
            <person name="Milhes M."/>
            <person name="Lampietro C."/>
            <person name="Lopez Roques C."/>
            <person name="Donnadieu C."/>
            <person name="Braasch I."/>
            <person name="Desvignes T."/>
            <person name="Postlethwait J."/>
            <person name="Bobe J."/>
            <person name="Guiguen Y."/>
        </authorList>
    </citation>
    <scope>NUCLEOTIDE SEQUENCE</scope>
    <source>
        <strain evidence="5">M-15738</strain>
        <tissue evidence="5">Blood</tissue>
    </source>
</reference>
<evidence type="ECO:0000256" key="2">
    <source>
        <dbReference type="PROSITE-ProRule" id="PRU00235"/>
    </source>
</evidence>
<feature type="region of interest" description="Disordered" evidence="3">
    <location>
        <begin position="879"/>
        <end position="898"/>
    </location>
</feature>
<dbReference type="Pfam" id="PF25383">
    <property type="entry name" value="PH_alsin"/>
    <property type="match status" value="1"/>
</dbReference>
<dbReference type="PROSITE" id="PS00626">
    <property type="entry name" value="RCC1_2"/>
    <property type="match status" value="2"/>
</dbReference>
<accession>A0AAV6H6L5</accession>
<protein>
    <recommendedName>
        <fullName evidence="4">PH domain-containing protein</fullName>
    </recommendedName>
</protein>
<dbReference type="SUPFAM" id="SSF50985">
    <property type="entry name" value="RCC1/BLIP-II"/>
    <property type="match status" value="2"/>
</dbReference>
<feature type="repeat" description="RCC1" evidence="2">
    <location>
        <begin position="586"/>
        <end position="637"/>
    </location>
</feature>
<dbReference type="SMART" id="SM00698">
    <property type="entry name" value="MORN"/>
    <property type="match status" value="7"/>
</dbReference>
<dbReference type="Pfam" id="PF25582">
    <property type="entry name" value="DH_Alsin"/>
    <property type="match status" value="1"/>
</dbReference>
<dbReference type="InterPro" id="IPR000408">
    <property type="entry name" value="Reg_chr_condens"/>
</dbReference>
<comment type="caution">
    <text evidence="5">The sequence shown here is derived from an EMBL/GenBank/DDBJ whole genome shotgun (WGS) entry which is preliminary data.</text>
</comment>
<feature type="compositionally biased region" description="Low complexity" evidence="3">
    <location>
        <begin position="408"/>
        <end position="421"/>
    </location>
</feature>
<feature type="region of interest" description="Disordered" evidence="3">
    <location>
        <begin position="1097"/>
        <end position="1116"/>
    </location>
</feature>
<sequence>MDTSKSSGEAGADESSRERGVLHRWRGYSCSVSPERVLLSRPVIQAALGSCHGLLLTEGGFVYSFGELPWKQGAGSHSTEPLQEACLNGRGVVSVASGSFHCGAVTRDGCVLMWGDNSHGQCGLAGRSQVPSPTPITLLDTEGTTPRLVRAKSVACGAQHTLALSVGHEVWAWGSGCQLGLVSQGNAPVCRPQKVEDLAGRYVVQVACGGFHSLALVRSLPPSSARTLSLDKCGRCQQLLYTMVDRDDHVIISDNHYCPLGVEINEVKGQESTPEKQQQAQQEQPGQSSEGQGSNEVTQDVNHVGSSLSSEAFCPAVGSAGDSPEAGSKAGNVVEPDEGSTPAQTDTAKAPVKRTRSSQFPDEQELKNYLKRMSDLSLSEQTGTAAHSAPSSPVSDQPNTTPMPSPGLAPASAHLPPASHGTQLHQSGSPPGVTQPVPLHSPACLPTCPHTHLNPAFDEHLASTCDDTFDEDSGLERDLDPPSGPGGGGGEGGMPGLCEGPRDPLSGLLRVEVRGPSTRSASLMDVRLEEISSSSSKAGRRNSLPGLSCQGSPLMSKWGHRRVGSAGGKKMPVPVETEPLLPSLYTEVWSWGRGQEGQLGHGDRLPRLQPLCIKTLSKREVVKVEAGAHHSLALTAQCQVFSWGSNKAGQLGHLNSLSTAPQPVKMSEGIRVWDVGAGQTHTLLLADGDCVQPILYYSGEQVAEDGPTGTYTQTPALLPFCMNMGYLSNVFGGGQTCLALSDQNIMGFISTLHELCAAERKFYCHLSAIRSQILRPLLARESVKACLCKSFMLLQTLAGSFSRLCHLIGQHSVSLTRFLQRERDVRSLAMLKQTGIFLDTYKEYSSSVGNFLVMGGFLSLLKPLQECFGKKLEVLQQLSEPKDKGSSPVSSPVSNSGSGPGLLQSLLYLPVKHMHQYSRLLLKLATCFHVESEEYSLLDERCSRFEAIALQLLKHRKEAEKTLDFWRSLPTKASDALRTPSRRLVCESNNKALTLQNTGRFSVNRFILFNDALVYTQGNIPSKKFFSSYHIYPLATLWIEPLCEEDDGLFGLKFTTPEDSFTALASSPAEKASWLRSINQAVEKLLEAEMDAKVTGSSLGLGSSGGQRAEPRMSRTATHTFAKEGRYKDATYEGRWLCGKPHGRGTIRWPDGRVYIGMFKHGQEDGFGDFVIPIKNSHKTDHYQGHCKEGKMHGFGTYWYASGEVYEGSFWEGQRHGHGMLSSGKMASSNSSVFVGHWVHDRKAGYGVFDDITRGEKYMGLWMDDQKQGHGVVVTQYGLYYEGQFSSNKMMGLGLLLADDDTTYEGDFSEDWTLNGKGVLSLPNGDKMEGVFVGQWSSGLKITGTYQKPNPYGPDRDRERIRPYKLGGMAVSADQKWAAVFEECWRRLGCDSPGRGDTGRAWDSIAISLTQRQHRDSPELLTRSQHMTLECLEVIPQLNGQFTAETYNNVRRYLIKACDTPLHPLGWLLETLVTVYRMTYVGVGSNRRLLQQAVLEIQSYIVRIYQLVRVPLPQSP</sequence>
<gene>
    <name evidence="5" type="ORF">AALO_G00037280</name>
</gene>
<dbReference type="Gene3D" id="1.20.900.10">
    <property type="entry name" value="Dbl homology (DH) domain"/>
    <property type="match status" value="1"/>
</dbReference>
<dbReference type="GO" id="GO:0005085">
    <property type="term" value="F:guanyl-nucleotide exchange factor activity"/>
    <property type="evidence" value="ECO:0007669"/>
    <property type="project" value="UniProtKB-KW"/>
</dbReference>
<feature type="repeat" description="RCC1" evidence="2">
    <location>
        <begin position="109"/>
        <end position="167"/>
    </location>
</feature>
<feature type="region of interest" description="Disordered" evidence="3">
    <location>
        <begin position="269"/>
        <end position="299"/>
    </location>
</feature>
<feature type="region of interest" description="Disordered" evidence="3">
    <location>
        <begin position="377"/>
        <end position="438"/>
    </location>
</feature>
<dbReference type="GO" id="GO:0030425">
    <property type="term" value="C:dendrite"/>
    <property type="evidence" value="ECO:0007669"/>
    <property type="project" value="TreeGrafter"/>
</dbReference>
<feature type="domain" description="PH" evidence="4">
    <location>
        <begin position="1006"/>
        <end position="1083"/>
    </location>
</feature>
<dbReference type="GO" id="GO:0005813">
    <property type="term" value="C:centrosome"/>
    <property type="evidence" value="ECO:0007669"/>
    <property type="project" value="TreeGrafter"/>
</dbReference>
<feature type="region of interest" description="Disordered" evidence="3">
    <location>
        <begin position="532"/>
        <end position="551"/>
    </location>
</feature>
<dbReference type="SUPFAM" id="SSF82185">
    <property type="entry name" value="Histone H3 K4-specific methyltransferase SET7/9 N-terminal domain"/>
    <property type="match status" value="2"/>
</dbReference>
<feature type="region of interest" description="Disordered" evidence="3">
    <location>
        <begin position="464"/>
        <end position="503"/>
    </location>
</feature>
<evidence type="ECO:0000259" key="4">
    <source>
        <dbReference type="PROSITE" id="PS50003"/>
    </source>
</evidence>
<dbReference type="Pfam" id="PF02493">
    <property type="entry name" value="MORN"/>
    <property type="match status" value="8"/>
</dbReference>
<dbReference type="Pfam" id="PF00415">
    <property type="entry name" value="RCC1"/>
    <property type="match status" value="4"/>
</dbReference>
<dbReference type="PROSITE" id="PS50012">
    <property type="entry name" value="RCC1_3"/>
    <property type="match status" value="5"/>
</dbReference>
<dbReference type="GO" id="GO:0016197">
    <property type="term" value="P:endosomal transport"/>
    <property type="evidence" value="ECO:0007669"/>
    <property type="project" value="TreeGrafter"/>
</dbReference>
<dbReference type="CDD" id="cd13269">
    <property type="entry name" value="PH_alsin"/>
    <property type="match status" value="1"/>
</dbReference>
<feature type="repeat" description="RCC1" evidence="2">
    <location>
        <begin position="638"/>
        <end position="688"/>
    </location>
</feature>
<dbReference type="EMBL" id="JADWDJ010000003">
    <property type="protein sequence ID" value="KAG5283013.1"/>
    <property type="molecule type" value="Genomic_DNA"/>
</dbReference>
<evidence type="ECO:0000313" key="5">
    <source>
        <dbReference type="EMBL" id="KAG5283013.1"/>
    </source>
</evidence>
<feature type="compositionally biased region" description="Polar residues" evidence="3">
    <location>
        <begin position="377"/>
        <end position="400"/>
    </location>
</feature>
<dbReference type="Gene3D" id="2.130.10.30">
    <property type="entry name" value="Regulator of chromosome condensation 1/beta-lactamase-inhibitor protein II"/>
    <property type="match status" value="2"/>
</dbReference>
<dbReference type="InterPro" id="IPR011993">
    <property type="entry name" value="PH-like_dom_sf"/>
</dbReference>
<feature type="repeat" description="RCC1" evidence="2">
    <location>
        <begin position="168"/>
        <end position="219"/>
    </location>
</feature>
<proteinExistence type="predicted"/>
<feature type="compositionally biased region" description="Low complexity" evidence="3">
    <location>
        <begin position="886"/>
        <end position="898"/>
    </location>
</feature>
<dbReference type="SUPFAM" id="SSF48065">
    <property type="entry name" value="DBL homology domain (DH-domain)"/>
    <property type="match status" value="1"/>
</dbReference>
<dbReference type="InterPro" id="IPR009091">
    <property type="entry name" value="RCC1/BLIP-II"/>
</dbReference>
<dbReference type="GO" id="GO:0031267">
    <property type="term" value="F:small GTPase binding"/>
    <property type="evidence" value="ECO:0007669"/>
    <property type="project" value="TreeGrafter"/>
</dbReference>
<dbReference type="PROSITE" id="PS50003">
    <property type="entry name" value="PH_DOMAIN"/>
    <property type="match status" value="1"/>
</dbReference>
<dbReference type="PRINTS" id="PR00633">
    <property type="entry name" value="RCCNDNSATION"/>
</dbReference>
<evidence type="ECO:0000256" key="1">
    <source>
        <dbReference type="ARBA" id="ARBA00022737"/>
    </source>
</evidence>
<dbReference type="SUPFAM" id="SSF50729">
    <property type="entry name" value="PH domain-like"/>
    <property type="match status" value="1"/>
</dbReference>
<feature type="compositionally biased region" description="Gly residues" evidence="3">
    <location>
        <begin position="485"/>
        <end position="495"/>
    </location>
</feature>
<feature type="compositionally biased region" description="Low complexity" evidence="3">
    <location>
        <begin position="270"/>
        <end position="294"/>
    </location>
</feature>